<keyword evidence="4" id="KW-1185">Reference proteome</keyword>
<dbReference type="PANTHER" id="PTHR33373:SF34">
    <property type="entry name" value="DUF4050 DOMAIN-CONTAINING PROTEIN"/>
    <property type="match status" value="1"/>
</dbReference>
<evidence type="ECO:0000313" key="4">
    <source>
        <dbReference type="Proteomes" id="UP000198341"/>
    </source>
</evidence>
<proteinExistence type="predicted"/>
<sequence>MDSVIQKERRTAEKPKILLTSESSNGGSGLESQPIEGKGSSFMMLHNASSGKKSKPINEGFAIWEKQRNAWRNLNNNNKSTGEGETNKKLSSAFSITKRKRGQRSAIPHDATYEDLLLIPFVKFPKPIKLGEMIDFLVETWSEENNFW</sequence>
<evidence type="ECO:0000313" key="3">
    <source>
        <dbReference type="EMBL" id="CCO18098.1"/>
    </source>
</evidence>
<dbReference type="PANTHER" id="PTHR33373">
    <property type="entry name" value="OS07G0479600 PROTEIN"/>
    <property type="match status" value="1"/>
</dbReference>
<dbReference type="Proteomes" id="UP000198341">
    <property type="component" value="Chromosome 10"/>
</dbReference>
<gene>
    <name evidence="3" type="ordered locus">Bathy10g00270</name>
</gene>
<evidence type="ECO:0000259" key="2">
    <source>
        <dbReference type="Pfam" id="PF13259"/>
    </source>
</evidence>
<dbReference type="RefSeq" id="XP_007510565.1">
    <property type="nucleotide sequence ID" value="XM_007510503.1"/>
</dbReference>
<dbReference type="EMBL" id="FO082269">
    <property type="protein sequence ID" value="CCO18098.1"/>
    <property type="molecule type" value="Genomic_DNA"/>
</dbReference>
<organism evidence="3 4">
    <name type="scientific">Bathycoccus prasinos</name>
    <dbReference type="NCBI Taxonomy" id="41875"/>
    <lineage>
        <taxon>Eukaryota</taxon>
        <taxon>Viridiplantae</taxon>
        <taxon>Chlorophyta</taxon>
        <taxon>Mamiellophyceae</taxon>
        <taxon>Mamiellales</taxon>
        <taxon>Bathycoccaceae</taxon>
        <taxon>Bathycoccus</taxon>
    </lineage>
</organism>
<feature type="compositionally biased region" description="Basic and acidic residues" evidence="1">
    <location>
        <begin position="1"/>
        <end position="16"/>
    </location>
</feature>
<dbReference type="InterPro" id="IPR025124">
    <property type="entry name" value="Gag1-like_clamp"/>
</dbReference>
<dbReference type="GeneID" id="19013104"/>
<feature type="domain" description="Gag1-like clamp" evidence="2">
    <location>
        <begin position="50"/>
        <end position="146"/>
    </location>
</feature>
<dbReference type="Pfam" id="PF13259">
    <property type="entry name" value="clamp_Gag1-like"/>
    <property type="match status" value="1"/>
</dbReference>
<feature type="region of interest" description="Disordered" evidence="1">
    <location>
        <begin position="1"/>
        <end position="54"/>
    </location>
</feature>
<name>K8F915_9CHLO</name>
<feature type="region of interest" description="Disordered" evidence="1">
    <location>
        <begin position="73"/>
        <end position="92"/>
    </location>
</feature>
<feature type="compositionally biased region" description="Polar residues" evidence="1">
    <location>
        <begin position="79"/>
        <end position="92"/>
    </location>
</feature>
<dbReference type="KEGG" id="bpg:Bathy10g00270"/>
<dbReference type="AlphaFoldDB" id="K8F915"/>
<evidence type="ECO:0000256" key="1">
    <source>
        <dbReference type="SAM" id="MobiDB-lite"/>
    </source>
</evidence>
<dbReference type="OrthoDB" id="1896025at2759"/>
<protein>
    <recommendedName>
        <fullName evidence="2">Gag1-like clamp domain-containing protein</fullName>
    </recommendedName>
</protein>
<accession>K8F915</accession>
<reference evidence="3 4" key="1">
    <citation type="submission" date="2011-10" db="EMBL/GenBank/DDBJ databases">
        <authorList>
            <person name="Genoscope - CEA"/>
        </authorList>
    </citation>
    <scope>NUCLEOTIDE SEQUENCE [LARGE SCALE GENOMIC DNA]</scope>
    <source>
        <strain evidence="3 4">RCC 1105</strain>
    </source>
</reference>